<dbReference type="VEuPathDB" id="TriTrypDB:BCY84_14618"/>
<dbReference type="Pfam" id="PF00899">
    <property type="entry name" value="ThiF"/>
    <property type="match status" value="1"/>
</dbReference>
<gene>
    <name evidence="14" type="ORF">C4B63_2g562</name>
</gene>
<dbReference type="GO" id="GO:0070566">
    <property type="term" value="F:adenylyltransferase activity"/>
    <property type="evidence" value="ECO:0007669"/>
    <property type="project" value="InterPro"/>
</dbReference>
<feature type="domain" description="Rhodanese" evidence="13">
    <location>
        <begin position="364"/>
        <end position="490"/>
    </location>
</feature>
<dbReference type="PROSITE" id="PS50206">
    <property type="entry name" value="RHODANESE_3"/>
    <property type="match status" value="1"/>
</dbReference>
<keyword evidence="12" id="KW-1133">Transmembrane helix</keyword>
<dbReference type="AlphaFoldDB" id="A0A2V2W2C3"/>
<dbReference type="InterPro" id="IPR036873">
    <property type="entry name" value="Rhodanese-like_dom_sf"/>
</dbReference>
<feature type="binding site" evidence="10">
    <location>
        <position position="232"/>
    </location>
    <ligand>
        <name>Zn(2+)</name>
        <dbReference type="ChEBI" id="CHEBI:29105"/>
    </ligand>
</feature>
<evidence type="ECO:0000256" key="10">
    <source>
        <dbReference type="HAMAP-Rule" id="MF_03049"/>
    </source>
</evidence>
<protein>
    <recommendedName>
        <fullName evidence="10">Adenylyltransferase and sulfurtransferase MOCS3 homolog</fullName>
    </recommendedName>
    <alternativeName>
        <fullName evidence="10">UBA4 homolog</fullName>
    </alternativeName>
    <alternativeName>
        <fullName evidence="10">Ubiquitin-like protein activator 4 homolog</fullName>
    </alternativeName>
    <domain>
        <recommendedName>
            <fullName evidence="10">Adenylyltransferase</fullName>
            <ecNumber evidence="10">2.7.7.-</ecNumber>
        </recommendedName>
    </domain>
    <domain>
        <recommendedName>
            <fullName evidence="10">Sulfurtransferase</fullName>
            <ecNumber evidence="10">2.8.1.-</ecNumber>
        </recommendedName>
    </domain>
</protein>
<feature type="coiled-coil region" evidence="11">
    <location>
        <begin position="4"/>
        <end position="31"/>
    </location>
</feature>
<dbReference type="GO" id="GO:0005524">
    <property type="term" value="F:ATP binding"/>
    <property type="evidence" value="ECO:0007669"/>
    <property type="project" value="UniProtKB-KW"/>
</dbReference>
<keyword evidence="12" id="KW-0472">Membrane</keyword>
<evidence type="ECO:0000256" key="7">
    <source>
        <dbReference type="ARBA" id="ARBA00022833"/>
    </source>
</evidence>
<feature type="active site" description="Cysteine persulfide intermediate; for sulfurtransferase activity" evidence="10">
    <location>
        <position position="429"/>
    </location>
</feature>
<keyword evidence="5 10" id="KW-0479">Metal-binding</keyword>
<comment type="pathway">
    <text evidence="10">tRNA modification; 5-methoxycarbonylmethyl-2-thiouridine-tRNA biosynthesis.</text>
</comment>
<dbReference type="VEuPathDB" id="TriTrypDB:C4B63_2g562"/>
<evidence type="ECO:0000313" key="15">
    <source>
        <dbReference type="Proteomes" id="UP000246121"/>
    </source>
</evidence>
<dbReference type="VEuPathDB" id="TriTrypDB:TcCL_ESM11150"/>
<evidence type="ECO:0000256" key="9">
    <source>
        <dbReference type="ARBA" id="ARBA00023268"/>
    </source>
</evidence>
<dbReference type="GO" id="GO:0005829">
    <property type="term" value="C:cytosol"/>
    <property type="evidence" value="ECO:0007669"/>
    <property type="project" value="UniProtKB-SubCell"/>
</dbReference>
<feature type="active site" description="Glycyl thioester intermediate; for adenylyltransferase activity" evidence="10">
    <location>
        <position position="246"/>
    </location>
</feature>
<evidence type="ECO:0000256" key="3">
    <source>
        <dbReference type="ARBA" id="ARBA00022679"/>
    </source>
</evidence>
<evidence type="ECO:0000313" key="14">
    <source>
        <dbReference type="EMBL" id="PWV02782.1"/>
    </source>
</evidence>
<dbReference type="VEuPathDB" id="TriTrypDB:TcG_07398"/>
<dbReference type="VEuPathDB" id="TriTrypDB:TcYC6_0072960"/>
<dbReference type="EC" id="2.8.1.-" evidence="10"/>
<evidence type="ECO:0000256" key="2">
    <source>
        <dbReference type="ARBA" id="ARBA00022490"/>
    </source>
</evidence>
<dbReference type="Proteomes" id="UP000246121">
    <property type="component" value="Unassembled WGS sequence"/>
</dbReference>
<dbReference type="NCBIfam" id="NF004281">
    <property type="entry name" value="PRK05690.1"/>
    <property type="match status" value="1"/>
</dbReference>
<dbReference type="GO" id="GO:0004792">
    <property type="term" value="F:thiosulfate-cyanide sulfurtransferase activity"/>
    <property type="evidence" value="ECO:0007669"/>
    <property type="project" value="TreeGrafter"/>
</dbReference>
<dbReference type="VEuPathDB" id="TriTrypDB:TCSYLVIO_005544"/>
<evidence type="ECO:0000259" key="13">
    <source>
        <dbReference type="PROSITE" id="PS50206"/>
    </source>
</evidence>
<dbReference type="GO" id="GO:0046872">
    <property type="term" value="F:metal ion binding"/>
    <property type="evidence" value="ECO:0007669"/>
    <property type="project" value="UniProtKB-KW"/>
</dbReference>
<dbReference type="InterPro" id="IPR028885">
    <property type="entry name" value="MOCS3/Uba4"/>
</dbReference>
<dbReference type="VEuPathDB" id="TriTrypDB:C3747_9g410"/>
<dbReference type="VEuPathDB" id="TriTrypDB:TcBrA4_0058540"/>
<organism evidence="14 15">
    <name type="scientific">Trypanosoma cruzi</name>
    <dbReference type="NCBI Taxonomy" id="5693"/>
    <lineage>
        <taxon>Eukaryota</taxon>
        <taxon>Discoba</taxon>
        <taxon>Euglenozoa</taxon>
        <taxon>Kinetoplastea</taxon>
        <taxon>Metakinetoplastina</taxon>
        <taxon>Trypanosomatida</taxon>
        <taxon>Trypanosomatidae</taxon>
        <taxon>Trypanosoma</taxon>
        <taxon>Schizotrypanum</taxon>
    </lineage>
</organism>
<dbReference type="InterPro" id="IPR035985">
    <property type="entry name" value="Ubiquitin-activating_enz"/>
</dbReference>
<dbReference type="GO" id="GO:0002143">
    <property type="term" value="P:tRNA wobble position uridine thiolation"/>
    <property type="evidence" value="ECO:0007669"/>
    <property type="project" value="InterPro"/>
</dbReference>
<comment type="cofactor">
    <cofactor evidence="10">
        <name>Zn(2+)</name>
        <dbReference type="ChEBI" id="CHEBI:29105"/>
    </cofactor>
    <text evidence="10">Binds 1 zinc ion per subunit.</text>
</comment>
<dbReference type="InterPro" id="IPR001763">
    <property type="entry name" value="Rhodanese-like_dom"/>
</dbReference>
<dbReference type="Gene3D" id="3.40.250.10">
    <property type="entry name" value="Rhodanese-like domain"/>
    <property type="match status" value="1"/>
</dbReference>
<name>A0A2V2W2C3_TRYCR</name>
<evidence type="ECO:0000256" key="5">
    <source>
        <dbReference type="ARBA" id="ARBA00022723"/>
    </source>
</evidence>
<keyword evidence="8 10" id="KW-0067">ATP-binding</keyword>
<comment type="caution">
    <text evidence="14">The sequence shown here is derived from an EMBL/GenBank/DDBJ whole genome shotgun (WGS) entry which is preliminary data.</text>
</comment>
<feature type="binding site" evidence="10">
    <location>
        <position position="304"/>
    </location>
    <ligand>
        <name>Zn(2+)</name>
        <dbReference type="ChEBI" id="CHEBI:29105"/>
    </ligand>
</feature>
<keyword evidence="7 10" id="KW-0862">Zinc</keyword>
<feature type="binding site" evidence="10">
    <location>
        <position position="144"/>
    </location>
    <ligand>
        <name>ATP</name>
        <dbReference type="ChEBI" id="CHEBI:30616"/>
    </ligand>
</feature>
<evidence type="ECO:0000256" key="8">
    <source>
        <dbReference type="ARBA" id="ARBA00022840"/>
    </source>
</evidence>
<dbReference type="EC" id="2.7.7.-" evidence="10"/>
<keyword evidence="12" id="KW-0812">Transmembrane</keyword>
<evidence type="ECO:0000256" key="4">
    <source>
        <dbReference type="ARBA" id="ARBA00022694"/>
    </source>
</evidence>
<accession>A0A2V2W2C3</accession>
<dbReference type="InterPro" id="IPR000594">
    <property type="entry name" value="ThiF_NAD_FAD-bd"/>
</dbReference>
<keyword evidence="11" id="KW-0175">Coiled coil</keyword>
<dbReference type="UniPathway" id="UPA00988"/>
<keyword evidence="3 10" id="KW-0808">Transferase</keyword>
<keyword evidence="9 10" id="KW-0511">Multifunctional enzyme</keyword>
<keyword evidence="4 10" id="KW-0819">tRNA processing</keyword>
<dbReference type="Pfam" id="PF00581">
    <property type="entry name" value="Rhodanese"/>
    <property type="match status" value="1"/>
</dbReference>
<dbReference type="GO" id="GO:0042292">
    <property type="term" value="F:URM1 activating enzyme activity"/>
    <property type="evidence" value="ECO:0007669"/>
    <property type="project" value="TreeGrafter"/>
</dbReference>
<evidence type="ECO:0000256" key="11">
    <source>
        <dbReference type="SAM" id="Coils"/>
    </source>
</evidence>
<dbReference type="VEuPathDB" id="TriTrypDB:ECC02_002815"/>
<evidence type="ECO:0000256" key="1">
    <source>
        <dbReference type="ARBA" id="ARBA00004514"/>
    </source>
</evidence>
<dbReference type="CDD" id="cd00757">
    <property type="entry name" value="ThiF_MoeB_HesA_family"/>
    <property type="match status" value="1"/>
</dbReference>
<dbReference type="SMART" id="SM00450">
    <property type="entry name" value="RHOD"/>
    <property type="match status" value="1"/>
</dbReference>
<dbReference type="HAMAP" id="MF_03049">
    <property type="entry name" value="MOCS3_Uba4"/>
    <property type="match status" value="1"/>
</dbReference>
<reference evidence="14 15" key="1">
    <citation type="journal article" date="2018" name="Microb. Genom.">
        <title>Expanding an expanded genome: long-read sequencing of Trypanosoma cruzi.</title>
        <authorList>
            <person name="Berna L."/>
            <person name="Rodriguez M."/>
            <person name="Chiribao M.L."/>
            <person name="Parodi-Talice A."/>
            <person name="Pita S."/>
            <person name="Rijo G."/>
            <person name="Alvarez-Valin F."/>
            <person name="Robello C."/>
        </authorList>
    </citation>
    <scope>NUCLEOTIDE SEQUENCE [LARGE SCALE GENOMIC DNA]</scope>
    <source>
        <strain evidence="14 15">Dm28c</strain>
    </source>
</reference>
<dbReference type="InterPro" id="IPR045886">
    <property type="entry name" value="ThiF/MoeB/HesA"/>
</dbReference>
<feature type="binding site" evidence="10">
    <location>
        <position position="99"/>
    </location>
    <ligand>
        <name>ATP</name>
        <dbReference type="ChEBI" id="CHEBI:30616"/>
    </ligand>
</feature>
<feature type="binding site" evidence="10">
    <location>
        <begin position="188"/>
        <end position="189"/>
    </location>
    <ligand>
        <name>ATP</name>
        <dbReference type="ChEBI" id="CHEBI:30616"/>
    </ligand>
</feature>
<dbReference type="EMBL" id="PRFA01000002">
    <property type="protein sequence ID" value="PWV02782.1"/>
    <property type="molecule type" value="Genomic_DNA"/>
</dbReference>
<proteinExistence type="inferred from homology"/>
<dbReference type="FunFam" id="3.40.50.720:FF:000033">
    <property type="entry name" value="Adenylyltransferase and sulfurtransferase MOCS3"/>
    <property type="match status" value="1"/>
</dbReference>
<sequence length="492" mass="54637">MNETTELEAEVEATRRKLRELERRLSERRRTLLLQATSENGHMKDKYPSDVLAPFVCTAASLTKADVERFSRQMMVDGIGARGMERIRRGRVLLVGAGGLGSTIALFLAASGVGELRIVDFDVVELSNLHRQVIHATDRIGWKKVDSAASACRALNPDTMVYPLDVALDPFNAEDLVRDCDVVVDGTDNVAARYLINDAAVRHEKPVVSGSAMRWDGQLSVYGYDGGPCLRCLFPVPPPREAVGSCNDTGVMGPVPGFIGCLQAMEVLKVLAKAGDVLSGRMLIFDGLCFHMRVVNLRGRQKTCLVCGDASDKSRGLHELVAERPEYIAVPCVSGSALSAQLLPTEARILPKDAFAYLQHIGHSTTKCMILDVRSKEQYEMAHLPTAVLLPLLQLKKWQLDGVLWNEWERFVSCHIGTTDDCVTVFVVCRRGIKSTEAVKIFLSTEQRCETLDDGCTDATKPFTSRRRYRFINMEGGLNRYHHDVDNKFPFY</sequence>
<comment type="function">
    <text evidence="10">Plays a central role in 2-thiolation of mcm(5)S(2)U at tRNA wobble positions of cytosolic tRNA(Lys), tRNA(Glu) and tRNA(Gln). Acts by mediating the C-terminal thiocarboxylation of the sulfur carrier URM1. Its N-terminus first activates URM1 as acyl-adenylate (-COAMP), then the persulfide sulfur on the catalytic cysteine is transferred to URM1 to form thiocarboxylation (-COSH) of its C-terminus. The reaction probably involves hydrogen sulfide that is generated from the persulfide intermediate and that acts as nucleophile towards URM1. Subsequently, a transient disulfide bond is formed. Does not use thiosulfate as sulfur donor; NFS1 probably acting as a sulfur donor for thiocarboxylation reactions.</text>
</comment>
<comment type="subcellular location">
    <subcellularLocation>
        <location evidence="1">Cytoplasm</location>
        <location evidence="1">Cytosol</location>
    </subcellularLocation>
</comment>
<dbReference type="SUPFAM" id="SSF69572">
    <property type="entry name" value="Activating enzymes of the ubiquitin-like proteins"/>
    <property type="match status" value="1"/>
</dbReference>
<dbReference type="Gene3D" id="3.40.50.720">
    <property type="entry name" value="NAD(P)-binding Rossmann-like Domain"/>
    <property type="match status" value="1"/>
</dbReference>
<feature type="binding site" evidence="10">
    <location>
        <position position="229"/>
    </location>
    <ligand>
        <name>Zn(2+)</name>
        <dbReference type="ChEBI" id="CHEBI:29105"/>
    </ligand>
</feature>
<dbReference type="VEuPathDB" id="TriTrypDB:TcCLB.506127.80"/>
<keyword evidence="2 10" id="KW-0963">Cytoplasm</keyword>
<feature type="binding site" evidence="10">
    <location>
        <position position="120"/>
    </location>
    <ligand>
        <name>ATP</name>
        <dbReference type="ChEBI" id="CHEBI:30616"/>
    </ligand>
</feature>
<evidence type="ECO:0000256" key="12">
    <source>
        <dbReference type="SAM" id="Phobius"/>
    </source>
</evidence>
<dbReference type="PANTHER" id="PTHR10953">
    <property type="entry name" value="UBIQUITIN-ACTIVATING ENZYME E1"/>
    <property type="match status" value="1"/>
</dbReference>
<feature type="binding site" evidence="10">
    <location>
        <begin position="127"/>
        <end position="131"/>
    </location>
    <ligand>
        <name>ATP</name>
        <dbReference type="ChEBI" id="CHEBI:30616"/>
    </ligand>
</feature>
<feature type="binding site" evidence="10">
    <location>
        <position position="307"/>
    </location>
    <ligand>
        <name>Zn(2+)</name>
        <dbReference type="ChEBI" id="CHEBI:29105"/>
    </ligand>
</feature>
<dbReference type="VEuPathDB" id="TriTrypDB:Tc_MARK_6088"/>
<feature type="transmembrane region" description="Helical" evidence="12">
    <location>
        <begin position="92"/>
        <end position="113"/>
    </location>
</feature>
<comment type="similarity">
    <text evidence="10">In the N-terminal section; belongs to the HesA/MoeB/ThiF family. UBA4 subfamily.</text>
</comment>
<dbReference type="PANTHER" id="PTHR10953:SF102">
    <property type="entry name" value="ADENYLYLTRANSFERASE AND SULFURTRANSFERASE MOCS3"/>
    <property type="match status" value="1"/>
</dbReference>
<dbReference type="VEuPathDB" id="TriTrypDB:TCDM_04478"/>
<evidence type="ECO:0000256" key="6">
    <source>
        <dbReference type="ARBA" id="ARBA00022741"/>
    </source>
</evidence>
<keyword evidence="6 10" id="KW-0547">Nucleotide-binding</keyword>